<dbReference type="PANTHER" id="PTHR37299:SF1">
    <property type="entry name" value="STAGE 0 SPORULATION PROTEIN A HOMOLOG"/>
    <property type="match status" value="1"/>
</dbReference>
<sequence>MRAVSILFGLIFLAAAAHGQTSVALAGARICEAGPSDTLPPDFGREGCVTTNLHEIDPQGRLIWVQMRLDITAVPEDRPLGMFVGGAMATTIFINGRLIGSNGRPGLNRSSEQPGQMDAVLFVPPDTLRPGENEIAALMSSHHGPVEFAYPVHYLMMAEFASPRERILRAYWPALINLGVFVIAFFVFGFSALRGEDKEGALILTLAALVISAQLILETSRGLFGYAYPLHAWRMFGVVTMAAGFGALALAHILKRFSGWSARLRWGVVALSSTVVLVVTAFTASYDPKTLLALIIPLLIALPLLAWWSRKGGALVRIHLLVFSLLGLALFVSLDRFIDVSIFYFASALLFLQFFDSAVSLARARRLAATESHRAERLEMALEQARLRAEPVQIQLHSAGKLERLNISEIVHLQAAGDYVEIHFSNGGARLFSTSLNDIESQLPETFLRVHRSHIVNTAFVVSLTREASGVGLLALSTSDTIPVSRRIMPKVRSALSRQGY</sequence>
<keyword evidence="2" id="KW-0732">Signal</keyword>
<dbReference type="Proteomes" id="UP001354971">
    <property type="component" value="Unassembled WGS sequence"/>
</dbReference>
<evidence type="ECO:0000259" key="3">
    <source>
        <dbReference type="PROSITE" id="PS50930"/>
    </source>
</evidence>
<gene>
    <name evidence="4" type="ORF">V0U79_00060</name>
</gene>
<dbReference type="InterPro" id="IPR007492">
    <property type="entry name" value="LytTR_DNA-bd_dom"/>
</dbReference>
<feature type="domain" description="HTH LytTR-type" evidence="3">
    <location>
        <begin position="394"/>
        <end position="498"/>
    </location>
</feature>
<dbReference type="PROSITE" id="PS50930">
    <property type="entry name" value="HTH_LYTTR"/>
    <property type="match status" value="1"/>
</dbReference>
<evidence type="ECO:0000256" key="1">
    <source>
        <dbReference type="SAM" id="Phobius"/>
    </source>
</evidence>
<dbReference type="GO" id="GO:0003677">
    <property type="term" value="F:DNA binding"/>
    <property type="evidence" value="ECO:0007669"/>
    <property type="project" value="UniProtKB-KW"/>
</dbReference>
<feature type="transmembrane region" description="Helical" evidence="1">
    <location>
        <begin position="290"/>
        <end position="308"/>
    </location>
</feature>
<dbReference type="SMART" id="SM00850">
    <property type="entry name" value="LytTR"/>
    <property type="match status" value="1"/>
</dbReference>
<keyword evidence="1" id="KW-1133">Transmembrane helix</keyword>
<organism evidence="4 5">
    <name type="scientific">Hyphobacterium lacteum</name>
    <dbReference type="NCBI Taxonomy" id="3116575"/>
    <lineage>
        <taxon>Bacteria</taxon>
        <taxon>Pseudomonadati</taxon>
        <taxon>Pseudomonadota</taxon>
        <taxon>Alphaproteobacteria</taxon>
        <taxon>Maricaulales</taxon>
        <taxon>Maricaulaceae</taxon>
        <taxon>Hyphobacterium</taxon>
    </lineage>
</organism>
<feature type="transmembrane region" description="Helical" evidence="1">
    <location>
        <begin position="266"/>
        <end position="284"/>
    </location>
</feature>
<evidence type="ECO:0000313" key="5">
    <source>
        <dbReference type="Proteomes" id="UP001354971"/>
    </source>
</evidence>
<feature type="transmembrane region" description="Helical" evidence="1">
    <location>
        <begin position="232"/>
        <end position="254"/>
    </location>
</feature>
<keyword evidence="4" id="KW-0238">DNA-binding</keyword>
<keyword evidence="5" id="KW-1185">Reference proteome</keyword>
<feature type="signal peptide" evidence="2">
    <location>
        <begin position="1"/>
        <end position="19"/>
    </location>
</feature>
<dbReference type="Pfam" id="PF04397">
    <property type="entry name" value="LytTR"/>
    <property type="match status" value="1"/>
</dbReference>
<evidence type="ECO:0000313" key="4">
    <source>
        <dbReference type="EMBL" id="MEE2524743.1"/>
    </source>
</evidence>
<evidence type="ECO:0000256" key="2">
    <source>
        <dbReference type="SAM" id="SignalP"/>
    </source>
</evidence>
<accession>A0ABU7LLI1</accession>
<comment type="caution">
    <text evidence="4">The sequence shown here is derived from an EMBL/GenBank/DDBJ whole genome shotgun (WGS) entry which is preliminary data.</text>
</comment>
<reference evidence="4 5" key="1">
    <citation type="submission" date="2024-01" db="EMBL/GenBank/DDBJ databases">
        <title>Hyphobacterium bacterium isolated from marine sediment.</title>
        <authorList>
            <person name="Zhao S."/>
        </authorList>
    </citation>
    <scope>NUCLEOTIDE SEQUENCE [LARGE SCALE GENOMIC DNA]</scope>
    <source>
        <strain evidence="5">HN65</strain>
    </source>
</reference>
<dbReference type="PANTHER" id="PTHR37299">
    <property type="entry name" value="TRANSCRIPTIONAL REGULATOR-RELATED"/>
    <property type="match status" value="1"/>
</dbReference>
<feature type="chain" id="PRO_5045491144" evidence="2">
    <location>
        <begin position="20"/>
        <end position="501"/>
    </location>
</feature>
<feature type="transmembrane region" description="Helical" evidence="1">
    <location>
        <begin position="200"/>
        <end position="217"/>
    </location>
</feature>
<keyword evidence="1" id="KW-0472">Membrane</keyword>
<dbReference type="RefSeq" id="WP_330197411.1">
    <property type="nucleotide sequence ID" value="NZ_JAZDRP010000001.1"/>
</dbReference>
<feature type="transmembrane region" description="Helical" evidence="1">
    <location>
        <begin position="170"/>
        <end position="193"/>
    </location>
</feature>
<feature type="transmembrane region" description="Helical" evidence="1">
    <location>
        <begin position="315"/>
        <end position="334"/>
    </location>
</feature>
<dbReference type="Gene3D" id="2.40.50.1020">
    <property type="entry name" value="LytTr DNA-binding domain"/>
    <property type="match status" value="1"/>
</dbReference>
<protein>
    <submittedName>
        <fullName evidence="4">LytTR family DNA-binding domain-containing protein</fullName>
    </submittedName>
</protein>
<feature type="transmembrane region" description="Helical" evidence="1">
    <location>
        <begin position="340"/>
        <end position="362"/>
    </location>
</feature>
<dbReference type="InterPro" id="IPR046947">
    <property type="entry name" value="LytR-like"/>
</dbReference>
<name>A0ABU7LLI1_9PROT</name>
<keyword evidence="1" id="KW-0812">Transmembrane</keyword>
<dbReference type="EMBL" id="JAZDRP010000001">
    <property type="protein sequence ID" value="MEE2524743.1"/>
    <property type="molecule type" value="Genomic_DNA"/>
</dbReference>
<proteinExistence type="predicted"/>